<evidence type="ECO:0000256" key="4">
    <source>
        <dbReference type="ARBA" id="ARBA00011738"/>
    </source>
</evidence>
<dbReference type="InterPro" id="IPR001917">
    <property type="entry name" value="Aminotrans_II_pyridoxalP_BS"/>
</dbReference>
<accession>A0ABU2ZPV9</accession>
<dbReference type="InterPro" id="IPR015422">
    <property type="entry name" value="PyrdxlP-dep_Trfase_small"/>
</dbReference>
<keyword evidence="7" id="KW-0093">Biotin biosynthesis</keyword>
<comment type="catalytic activity">
    <reaction evidence="11">
        <text>6-carboxyhexanoyl-[ACP] + L-alanine + H(+) = (8S)-8-amino-7-oxononanoate + holo-[ACP] + CO2</text>
        <dbReference type="Rhea" id="RHEA:42288"/>
        <dbReference type="Rhea" id="RHEA-COMP:9685"/>
        <dbReference type="Rhea" id="RHEA-COMP:9955"/>
        <dbReference type="ChEBI" id="CHEBI:15378"/>
        <dbReference type="ChEBI" id="CHEBI:16526"/>
        <dbReference type="ChEBI" id="CHEBI:57972"/>
        <dbReference type="ChEBI" id="CHEBI:64479"/>
        <dbReference type="ChEBI" id="CHEBI:78846"/>
        <dbReference type="ChEBI" id="CHEBI:149468"/>
        <dbReference type="EC" id="2.3.1.47"/>
    </reaction>
</comment>
<dbReference type="InterPro" id="IPR015421">
    <property type="entry name" value="PyrdxlP-dep_Trfase_major"/>
</dbReference>
<evidence type="ECO:0000256" key="10">
    <source>
        <dbReference type="ARBA" id="ARBA00033381"/>
    </source>
</evidence>
<comment type="subunit">
    <text evidence="4">Homodimer.</text>
</comment>
<evidence type="ECO:0000256" key="12">
    <source>
        <dbReference type="RuleBase" id="RU003693"/>
    </source>
</evidence>
<evidence type="ECO:0000313" key="15">
    <source>
        <dbReference type="Proteomes" id="UP001253545"/>
    </source>
</evidence>
<sequence>MSFEHLARDIDKRKAEHLLRVRTPVTINQGALIQINDTFYLNFASNDYLGLSQDISVLQSYTEGLSEFGASSSASSVLSGYSIEHEKLESVLCSALNKPAAMLFTSGFAANHALCQALSPDNSPAYIVCDKYMHASFIQGAIDASAMLKRFKHNNMAHAQMHLENVPPAMHNNSLLATEGVFSMDGDYGDIAALSKLASQTAHSADHLNNPLNSKSLAIKPWLMVDDAHAFGVLGTNGYGSLDLPIARQSEAKNTPANIDILMGTFGKAVGTSGAFIAGSKSLIDYMVNNAKHYVYSTAISAATAKATRQSLALIKAGQQRERLHQNISLFKRLCDERGIELMASDSAIQCLVVGCPVAALEMSQRLADLGLWVPAIRTPTVPKNTDRLRITLSALHQSKDVSALVDALSICIPECIHT</sequence>
<proteinExistence type="inferred from homology"/>
<dbReference type="PANTHER" id="PTHR13693:SF100">
    <property type="entry name" value="8-AMINO-7-OXONONANOATE SYNTHASE"/>
    <property type="match status" value="1"/>
</dbReference>
<evidence type="ECO:0000256" key="7">
    <source>
        <dbReference type="ARBA" id="ARBA00022756"/>
    </source>
</evidence>
<evidence type="ECO:0000259" key="13">
    <source>
        <dbReference type="Pfam" id="PF00155"/>
    </source>
</evidence>
<dbReference type="EMBL" id="JAVRHX010000001">
    <property type="protein sequence ID" value="MDT0594640.1"/>
    <property type="molecule type" value="Genomic_DNA"/>
</dbReference>
<evidence type="ECO:0000256" key="1">
    <source>
        <dbReference type="ARBA" id="ARBA00001933"/>
    </source>
</evidence>
<comment type="caution">
    <text evidence="14">The sequence shown here is derived from an EMBL/GenBank/DDBJ whole genome shotgun (WGS) entry which is preliminary data.</text>
</comment>
<keyword evidence="14" id="KW-0012">Acyltransferase</keyword>
<evidence type="ECO:0000256" key="2">
    <source>
        <dbReference type="ARBA" id="ARBA00004746"/>
    </source>
</evidence>
<dbReference type="PROSITE" id="PS00599">
    <property type="entry name" value="AA_TRANSFER_CLASS_2"/>
    <property type="match status" value="1"/>
</dbReference>
<dbReference type="Pfam" id="PF00155">
    <property type="entry name" value="Aminotran_1_2"/>
    <property type="match status" value="2"/>
</dbReference>
<evidence type="ECO:0000256" key="6">
    <source>
        <dbReference type="ARBA" id="ARBA00022679"/>
    </source>
</evidence>
<dbReference type="InterPro" id="IPR050087">
    <property type="entry name" value="AON_synthase_class-II"/>
</dbReference>
<dbReference type="EC" id="2.3.1.47" evidence="5"/>
<dbReference type="Proteomes" id="UP001253545">
    <property type="component" value="Unassembled WGS sequence"/>
</dbReference>
<dbReference type="GO" id="GO:0008710">
    <property type="term" value="F:8-amino-7-oxononanoate synthase activity"/>
    <property type="evidence" value="ECO:0007669"/>
    <property type="project" value="UniProtKB-EC"/>
</dbReference>
<comment type="cofactor">
    <cofactor evidence="1 12">
        <name>pyridoxal 5'-phosphate</name>
        <dbReference type="ChEBI" id="CHEBI:597326"/>
    </cofactor>
</comment>
<keyword evidence="15" id="KW-1185">Reference proteome</keyword>
<organism evidence="14 15">
    <name type="scientific">Glaciecola petra</name>
    <dbReference type="NCBI Taxonomy" id="3075602"/>
    <lineage>
        <taxon>Bacteria</taxon>
        <taxon>Pseudomonadati</taxon>
        <taxon>Pseudomonadota</taxon>
        <taxon>Gammaproteobacteria</taxon>
        <taxon>Alteromonadales</taxon>
        <taxon>Alteromonadaceae</taxon>
        <taxon>Glaciecola</taxon>
    </lineage>
</organism>
<evidence type="ECO:0000256" key="5">
    <source>
        <dbReference type="ARBA" id="ARBA00013187"/>
    </source>
</evidence>
<keyword evidence="6 14" id="KW-0808">Transferase</keyword>
<dbReference type="RefSeq" id="WP_311368104.1">
    <property type="nucleotide sequence ID" value="NZ_JAVRHX010000001.1"/>
</dbReference>
<keyword evidence="8 12" id="KW-0663">Pyridoxal phosphate</keyword>
<evidence type="ECO:0000256" key="9">
    <source>
        <dbReference type="ARBA" id="ARBA00032610"/>
    </source>
</evidence>
<dbReference type="Gene3D" id="3.40.640.10">
    <property type="entry name" value="Type I PLP-dependent aspartate aminotransferase-like (Major domain)"/>
    <property type="match status" value="1"/>
</dbReference>
<feature type="domain" description="Aminotransferase class I/classII large" evidence="13">
    <location>
        <begin position="41"/>
        <end position="199"/>
    </location>
</feature>
<comment type="pathway">
    <text evidence="2">Cofactor biosynthesis; biotin biosynthesis.</text>
</comment>
<dbReference type="InterPro" id="IPR015424">
    <property type="entry name" value="PyrdxlP-dep_Trfase"/>
</dbReference>
<reference evidence="14 15" key="1">
    <citation type="submission" date="2023-09" db="EMBL/GenBank/DDBJ databases">
        <authorList>
            <person name="Rey-Velasco X."/>
        </authorList>
    </citation>
    <scope>NUCLEOTIDE SEQUENCE [LARGE SCALE GENOMIC DNA]</scope>
    <source>
        <strain evidence="14 15">P117</strain>
    </source>
</reference>
<evidence type="ECO:0000256" key="3">
    <source>
        <dbReference type="ARBA" id="ARBA00010008"/>
    </source>
</evidence>
<gene>
    <name evidence="14" type="ORF">RM552_07295</name>
</gene>
<comment type="similarity">
    <text evidence="3">Belongs to the class-II pyridoxal-phosphate-dependent aminotransferase family. BioF subfamily.</text>
</comment>
<protein>
    <recommendedName>
        <fullName evidence="5">8-amino-7-oxononanoate synthase</fullName>
        <ecNumber evidence="5">2.3.1.47</ecNumber>
    </recommendedName>
    <alternativeName>
        <fullName evidence="9">7-keto-8-amino-pelargonic acid synthase</fullName>
    </alternativeName>
    <alternativeName>
        <fullName evidence="10">8-amino-7-ketopelargonate synthase</fullName>
    </alternativeName>
</protein>
<name>A0ABU2ZPV9_9ALTE</name>
<dbReference type="InterPro" id="IPR004839">
    <property type="entry name" value="Aminotransferase_I/II_large"/>
</dbReference>
<dbReference type="Gene3D" id="3.90.1150.10">
    <property type="entry name" value="Aspartate Aminotransferase, domain 1"/>
    <property type="match status" value="1"/>
</dbReference>
<evidence type="ECO:0000256" key="11">
    <source>
        <dbReference type="ARBA" id="ARBA00047715"/>
    </source>
</evidence>
<evidence type="ECO:0000313" key="14">
    <source>
        <dbReference type="EMBL" id="MDT0594640.1"/>
    </source>
</evidence>
<dbReference type="SUPFAM" id="SSF53383">
    <property type="entry name" value="PLP-dependent transferases"/>
    <property type="match status" value="1"/>
</dbReference>
<feature type="domain" description="Aminotransferase class I/classII large" evidence="13">
    <location>
        <begin position="222"/>
        <end position="409"/>
    </location>
</feature>
<evidence type="ECO:0000256" key="8">
    <source>
        <dbReference type="ARBA" id="ARBA00022898"/>
    </source>
</evidence>
<dbReference type="PANTHER" id="PTHR13693">
    <property type="entry name" value="CLASS II AMINOTRANSFERASE/8-AMINO-7-OXONONANOATE SYNTHASE"/>
    <property type="match status" value="1"/>
</dbReference>